<evidence type="ECO:0000256" key="4">
    <source>
        <dbReference type="ARBA" id="ARBA00023110"/>
    </source>
</evidence>
<dbReference type="EC" id="5.2.1.8" evidence="3 6"/>
<dbReference type="eggNOG" id="COG0545">
    <property type="taxonomic scope" value="Bacteria"/>
</dbReference>
<dbReference type="RefSeq" id="WP_036193371.1">
    <property type="nucleotide sequence ID" value="NZ_AVPS01000004.1"/>
</dbReference>
<dbReference type="PANTHER" id="PTHR43811:SF57">
    <property type="entry name" value="FKBP-TYPE PEPTIDYL-PROLYL CIS-TRANS ISOMERASE FKPA-RELATED"/>
    <property type="match status" value="1"/>
</dbReference>
<evidence type="ECO:0000256" key="6">
    <source>
        <dbReference type="PROSITE-ProRule" id="PRU00277"/>
    </source>
</evidence>
<dbReference type="Pfam" id="PF00254">
    <property type="entry name" value="FKBP_C"/>
    <property type="match status" value="1"/>
</dbReference>
<name>A0A0A0EPG6_9GAMM</name>
<evidence type="ECO:0000256" key="5">
    <source>
        <dbReference type="ARBA" id="ARBA00023235"/>
    </source>
</evidence>
<dbReference type="InterPro" id="IPR000774">
    <property type="entry name" value="PPIase_FKBP_N"/>
</dbReference>
<comment type="catalytic activity">
    <reaction evidence="1 6">
        <text>[protein]-peptidylproline (omega=180) = [protein]-peptidylproline (omega=0)</text>
        <dbReference type="Rhea" id="RHEA:16237"/>
        <dbReference type="Rhea" id="RHEA-COMP:10747"/>
        <dbReference type="Rhea" id="RHEA-COMP:10748"/>
        <dbReference type="ChEBI" id="CHEBI:83833"/>
        <dbReference type="ChEBI" id="CHEBI:83834"/>
        <dbReference type="EC" id="5.2.1.8"/>
    </reaction>
</comment>
<evidence type="ECO:0000313" key="10">
    <source>
        <dbReference type="Proteomes" id="UP000030017"/>
    </source>
</evidence>
<dbReference type="Proteomes" id="UP000030017">
    <property type="component" value="Unassembled WGS sequence"/>
</dbReference>
<evidence type="ECO:0000313" key="9">
    <source>
        <dbReference type="EMBL" id="KGM52145.1"/>
    </source>
</evidence>
<evidence type="ECO:0000256" key="2">
    <source>
        <dbReference type="ARBA" id="ARBA00006577"/>
    </source>
</evidence>
<evidence type="ECO:0000256" key="3">
    <source>
        <dbReference type="ARBA" id="ARBA00013194"/>
    </source>
</evidence>
<gene>
    <name evidence="9" type="ORF">N792_07400</name>
</gene>
<keyword evidence="5 6" id="KW-0413">Isomerase</keyword>
<reference evidence="9 10" key="1">
    <citation type="submission" date="2013-08" db="EMBL/GenBank/DDBJ databases">
        <title>Genome sequencing of Lysobacter.</title>
        <authorList>
            <person name="Zhang S."/>
            <person name="Wang G."/>
        </authorList>
    </citation>
    <scope>NUCLEOTIDE SEQUENCE [LARGE SCALE GENOMIC DNA]</scope>
    <source>
        <strain evidence="9 10">Ko07</strain>
    </source>
</reference>
<dbReference type="STRING" id="1122185.N792_07400"/>
<dbReference type="PANTHER" id="PTHR43811">
    <property type="entry name" value="FKBP-TYPE PEPTIDYL-PROLYL CIS-TRANS ISOMERASE FKPA"/>
    <property type="match status" value="1"/>
</dbReference>
<dbReference type="GO" id="GO:0003755">
    <property type="term" value="F:peptidyl-prolyl cis-trans isomerase activity"/>
    <property type="evidence" value="ECO:0007669"/>
    <property type="project" value="UniProtKB-KW"/>
</dbReference>
<dbReference type="Pfam" id="PF01346">
    <property type="entry name" value="FKBP_N"/>
    <property type="match status" value="2"/>
</dbReference>
<dbReference type="PROSITE" id="PS50059">
    <property type="entry name" value="FKBP_PPIASE"/>
    <property type="match status" value="1"/>
</dbReference>
<dbReference type="InterPro" id="IPR036944">
    <property type="entry name" value="PPIase_FKBP_N_sf"/>
</dbReference>
<feature type="chain" id="PRO_5001961666" description="peptidylprolyl isomerase" evidence="7">
    <location>
        <begin position="36"/>
        <end position="322"/>
    </location>
</feature>
<sequence>MKPFVRGAAVLLTSATLLGAVVVLPVAAAAQNAPAQDKNLLNSDRAKASYMVGHDIARSITPAAPDIDLAAFERAISNAFQGKEPLIAEADVQATGQALMMRIASRAGQAPADAQIPEVDKQKVAYLVGADVGRSLVSIKDELDLPVLLQGVRATFAGDKLLLDETQINAVRDAFSQKMQGEMAAKAQAVGDANRAEGERFLAANKQVKGVFSTPSGLQYMVLRQGSGERPRATDRVRVNYEGKLLDGTVFDSSYERGEPTEFGLNQVIAGWTEGLGLMPVGGKYRFWIPGDLAYGSKGTPGGPIGPNATLVFDVELQAIIK</sequence>
<dbReference type="EMBL" id="AVPS01000004">
    <property type="protein sequence ID" value="KGM52145.1"/>
    <property type="molecule type" value="Genomic_DNA"/>
</dbReference>
<dbReference type="GO" id="GO:0006457">
    <property type="term" value="P:protein folding"/>
    <property type="evidence" value="ECO:0007669"/>
    <property type="project" value="InterPro"/>
</dbReference>
<dbReference type="Gene3D" id="1.10.287.460">
    <property type="entry name" value="Peptidyl-prolyl cis-trans isomerase, FKBP-type, N-terminal domain"/>
    <property type="match status" value="2"/>
</dbReference>
<keyword evidence="10" id="KW-1185">Reference proteome</keyword>
<feature type="signal peptide" evidence="7">
    <location>
        <begin position="1"/>
        <end position="35"/>
    </location>
</feature>
<organism evidence="9 10">
    <name type="scientific">Lysobacter concretionis Ko07 = DSM 16239</name>
    <dbReference type="NCBI Taxonomy" id="1122185"/>
    <lineage>
        <taxon>Bacteria</taxon>
        <taxon>Pseudomonadati</taxon>
        <taxon>Pseudomonadota</taxon>
        <taxon>Gammaproteobacteria</taxon>
        <taxon>Lysobacterales</taxon>
        <taxon>Lysobacteraceae</taxon>
        <taxon>Novilysobacter</taxon>
    </lineage>
</organism>
<accession>A0A0A0EPG6</accession>
<comment type="similarity">
    <text evidence="2">Belongs to the FKBP-type PPIase family.</text>
</comment>
<evidence type="ECO:0000256" key="7">
    <source>
        <dbReference type="SAM" id="SignalP"/>
    </source>
</evidence>
<dbReference type="AlphaFoldDB" id="A0A0A0EPG6"/>
<dbReference type="InterPro" id="IPR001179">
    <property type="entry name" value="PPIase_FKBP_dom"/>
</dbReference>
<dbReference type="OrthoDB" id="9814548at2"/>
<dbReference type="SUPFAM" id="SSF54534">
    <property type="entry name" value="FKBP-like"/>
    <property type="match status" value="1"/>
</dbReference>
<comment type="caution">
    <text evidence="9">The sequence shown here is derived from an EMBL/GenBank/DDBJ whole genome shotgun (WGS) entry which is preliminary data.</text>
</comment>
<evidence type="ECO:0000256" key="1">
    <source>
        <dbReference type="ARBA" id="ARBA00000971"/>
    </source>
</evidence>
<keyword evidence="7" id="KW-0732">Signal</keyword>
<dbReference type="Gene3D" id="3.10.50.40">
    <property type="match status" value="1"/>
</dbReference>
<dbReference type="InterPro" id="IPR046357">
    <property type="entry name" value="PPIase_dom_sf"/>
</dbReference>
<proteinExistence type="inferred from homology"/>
<keyword evidence="4 6" id="KW-0697">Rotamase</keyword>
<evidence type="ECO:0000259" key="8">
    <source>
        <dbReference type="PROSITE" id="PS50059"/>
    </source>
</evidence>
<protein>
    <recommendedName>
        <fullName evidence="3 6">peptidylprolyl isomerase</fullName>
        <ecNumber evidence="3 6">5.2.1.8</ecNumber>
    </recommendedName>
</protein>
<feature type="domain" description="PPIase FKBP-type" evidence="8">
    <location>
        <begin position="234"/>
        <end position="321"/>
    </location>
</feature>